<keyword evidence="4" id="KW-0356">Hemostasis</keyword>
<evidence type="ECO:0000256" key="4">
    <source>
        <dbReference type="ARBA" id="ARBA00022696"/>
    </source>
</evidence>
<proteinExistence type="predicted"/>
<evidence type="ECO:0000256" key="9">
    <source>
        <dbReference type="ARBA" id="ARBA00023136"/>
    </source>
</evidence>
<organism evidence="15 16">
    <name type="scientific">Pelobates cultripes</name>
    <name type="common">Western spadefoot toad</name>
    <dbReference type="NCBI Taxonomy" id="61616"/>
    <lineage>
        <taxon>Eukaryota</taxon>
        <taxon>Metazoa</taxon>
        <taxon>Chordata</taxon>
        <taxon>Craniata</taxon>
        <taxon>Vertebrata</taxon>
        <taxon>Euteleostomi</taxon>
        <taxon>Amphibia</taxon>
        <taxon>Batrachia</taxon>
        <taxon>Anura</taxon>
        <taxon>Pelobatoidea</taxon>
        <taxon>Pelobatidae</taxon>
        <taxon>Pelobates</taxon>
    </lineage>
</organism>
<dbReference type="InterPro" id="IPR032675">
    <property type="entry name" value="LRR_dom_sf"/>
</dbReference>
<keyword evidence="3 11" id="KW-0812">Transmembrane</keyword>
<evidence type="ECO:0000256" key="5">
    <source>
        <dbReference type="ARBA" id="ARBA00022729"/>
    </source>
</evidence>
<evidence type="ECO:0000256" key="12">
    <source>
        <dbReference type="SAM" id="SignalP"/>
    </source>
</evidence>
<keyword evidence="2" id="KW-0433">Leucine-rich repeat</keyword>
<evidence type="ECO:0000259" key="14">
    <source>
        <dbReference type="SMART" id="SM00082"/>
    </source>
</evidence>
<keyword evidence="10" id="KW-1015">Disulfide bond</keyword>
<keyword evidence="16" id="KW-1185">Reference proteome</keyword>
<dbReference type="EMBL" id="OW240919">
    <property type="protein sequence ID" value="CAH2313273.1"/>
    <property type="molecule type" value="Genomic_DNA"/>
</dbReference>
<dbReference type="SMART" id="SM00082">
    <property type="entry name" value="LRRCT"/>
    <property type="match status" value="1"/>
</dbReference>
<evidence type="ECO:0000256" key="8">
    <source>
        <dbReference type="ARBA" id="ARBA00023084"/>
    </source>
</evidence>
<keyword evidence="6" id="KW-0130">Cell adhesion</keyword>
<keyword evidence="5 12" id="KW-0732">Signal</keyword>
<dbReference type="SMART" id="SM00013">
    <property type="entry name" value="LRRNT"/>
    <property type="match status" value="1"/>
</dbReference>
<evidence type="ECO:0000256" key="11">
    <source>
        <dbReference type="SAM" id="Phobius"/>
    </source>
</evidence>
<dbReference type="GO" id="GO:0007155">
    <property type="term" value="P:cell adhesion"/>
    <property type="evidence" value="ECO:0007669"/>
    <property type="project" value="UniProtKB-KW"/>
</dbReference>
<dbReference type="GO" id="GO:0016020">
    <property type="term" value="C:membrane"/>
    <property type="evidence" value="ECO:0007669"/>
    <property type="project" value="UniProtKB-SubCell"/>
</dbReference>
<feature type="signal peptide" evidence="12">
    <location>
        <begin position="1"/>
        <end position="23"/>
    </location>
</feature>
<dbReference type="GO" id="GO:0007596">
    <property type="term" value="P:blood coagulation"/>
    <property type="evidence" value="ECO:0007669"/>
    <property type="project" value="UniProtKB-KW"/>
</dbReference>
<feature type="domain" description="LRRNT" evidence="13">
    <location>
        <begin position="25"/>
        <end position="61"/>
    </location>
</feature>
<dbReference type="Gene3D" id="3.80.10.10">
    <property type="entry name" value="Ribonuclease Inhibitor"/>
    <property type="match status" value="1"/>
</dbReference>
<evidence type="ECO:0000259" key="13">
    <source>
        <dbReference type="SMART" id="SM00013"/>
    </source>
</evidence>
<comment type="subcellular location">
    <subcellularLocation>
        <location evidence="1">Membrane</location>
        <topology evidence="1">Single-pass type I membrane protein</topology>
    </subcellularLocation>
</comment>
<protein>
    <submittedName>
        <fullName evidence="15">Uncharacterized protein</fullName>
    </submittedName>
</protein>
<dbReference type="PANTHER" id="PTHR22650:SF6">
    <property type="entry name" value="PLATELET GLYCOPROTEIN IX"/>
    <property type="match status" value="1"/>
</dbReference>
<evidence type="ECO:0000256" key="2">
    <source>
        <dbReference type="ARBA" id="ARBA00022614"/>
    </source>
</evidence>
<evidence type="ECO:0000256" key="7">
    <source>
        <dbReference type="ARBA" id="ARBA00022989"/>
    </source>
</evidence>
<feature type="transmembrane region" description="Helical" evidence="11">
    <location>
        <begin position="157"/>
        <end position="174"/>
    </location>
</feature>
<evidence type="ECO:0000256" key="3">
    <source>
        <dbReference type="ARBA" id="ARBA00022692"/>
    </source>
</evidence>
<gene>
    <name evidence="15" type="ORF">PECUL_23A019252</name>
</gene>
<evidence type="ECO:0000256" key="6">
    <source>
        <dbReference type="ARBA" id="ARBA00022889"/>
    </source>
</evidence>
<dbReference type="InterPro" id="IPR052313">
    <property type="entry name" value="GPIb-IX-V_Complex"/>
</dbReference>
<evidence type="ECO:0000256" key="10">
    <source>
        <dbReference type="ARBA" id="ARBA00023157"/>
    </source>
</evidence>
<keyword evidence="9 11" id="KW-0472">Membrane</keyword>
<keyword evidence="7 11" id="KW-1133">Transmembrane helix</keyword>
<dbReference type="Proteomes" id="UP001295444">
    <property type="component" value="Chromosome 08"/>
</dbReference>
<keyword evidence="8" id="KW-0094">Blood coagulation</keyword>
<sequence length="205" mass="22971">MTEANIFIIQSFILLALLCKCGAEFCPHPCVCKSIERKGIILNCSSSKLNAIPEIPANTIKLYLQNSSLTSVPAGSFDHLRHLQEVDLSGNPWNCDCNIFYVKIWLESQNVINMLNVRCVTPATLSGLPFQNLSGNEIQGCHTRWSIECEKFFVRDLYLIGFAVLLLIMMSYVFRMAKGLACRVTVSTSQGKHYKACTKDSHKSK</sequence>
<feature type="domain" description="LRRCT" evidence="14">
    <location>
        <begin position="91"/>
        <end position="142"/>
    </location>
</feature>
<dbReference type="InterPro" id="IPR000372">
    <property type="entry name" value="LRRNT"/>
</dbReference>
<feature type="chain" id="PRO_5041969759" evidence="12">
    <location>
        <begin position="24"/>
        <end position="205"/>
    </location>
</feature>
<name>A0AAD1SWK2_PELCU</name>
<reference evidence="15" key="1">
    <citation type="submission" date="2022-03" db="EMBL/GenBank/DDBJ databases">
        <authorList>
            <person name="Alioto T."/>
            <person name="Alioto T."/>
            <person name="Gomez Garrido J."/>
        </authorList>
    </citation>
    <scope>NUCLEOTIDE SEQUENCE</scope>
</reference>
<evidence type="ECO:0000313" key="15">
    <source>
        <dbReference type="EMBL" id="CAH2313273.1"/>
    </source>
</evidence>
<dbReference type="AlphaFoldDB" id="A0AAD1SWK2"/>
<accession>A0AAD1SWK2</accession>
<dbReference type="PANTHER" id="PTHR22650">
    <property type="entry name" value="GLYCOPROTEIN IB BETA"/>
    <property type="match status" value="1"/>
</dbReference>
<evidence type="ECO:0000313" key="16">
    <source>
        <dbReference type="Proteomes" id="UP001295444"/>
    </source>
</evidence>
<evidence type="ECO:0000256" key="1">
    <source>
        <dbReference type="ARBA" id="ARBA00004479"/>
    </source>
</evidence>
<dbReference type="InterPro" id="IPR000483">
    <property type="entry name" value="Cys-rich_flank_reg_C"/>
</dbReference>
<dbReference type="SUPFAM" id="SSF52058">
    <property type="entry name" value="L domain-like"/>
    <property type="match status" value="1"/>
</dbReference>